<gene>
    <name evidence="2" type="ordered locus">Fbal_1716</name>
</gene>
<dbReference type="AlphaFoldDB" id="E1SRG9"/>
<dbReference type="Proteomes" id="UP000006683">
    <property type="component" value="Chromosome"/>
</dbReference>
<proteinExistence type="predicted"/>
<evidence type="ECO:0000256" key="1">
    <source>
        <dbReference type="SAM" id="MobiDB-lite"/>
    </source>
</evidence>
<name>E1SRG9_FERBD</name>
<dbReference type="KEGG" id="fbl:Fbal_1716"/>
<protein>
    <submittedName>
        <fullName evidence="2">Uncharacterized protein</fullName>
    </submittedName>
</protein>
<dbReference type="HOGENOM" id="CLU_2436434_0_0_6"/>
<organism evidence="2 3">
    <name type="scientific">Ferrimonas balearica (strain DSM 9799 / CCM 4581 / KCTC 23876 / PAT)</name>
    <dbReference type="NCBI Taxonomy" id="550540"/>
    <lineage>
        <taxon>Bacteria</taxon>
        <taxon>Pseudomonadati</taxon>
        <taxon>Pseudomonadota</taxon>
        <taxon>Gammaproteobacteria</taxon>
        <taxon>Alteromonadales</taxon>
        <taxon>Ferrimonadaceae</taxon>
        <taxon>Ferrimonas</taxon>
    </lineage>
</organism>
<feature type="region of interest" description="Disordered" evidence="1">
    <location>
        <begin position="1"/>
        <end position="23"/>
    </location>
</feature>
<dbReference type="GeneID" id="67181923"/>
<keyword evidence="3" id="KW-1185">Reference proteome</keyword>
<sequence length="90" mass="9792">MRPVGIGLPGPQHNVQPPARPVERSGVVATSLGPVLVQPQDDASWADWQSGRDSVLRDGAEHPALNRYREIAQGDLRQQLQAMVGVDLYV</sequence>
<evidence type="ECO:0000313" key="2">
    <source>
        <dbReference type="EMBL" id="ADN75920.1"/>
    </source>
</evidence>
<accession>E1SRG9</accession>
<dbReference type="EMBL" id="CP002209">
    <property type="protein sequence ID" value="ADN75920.1"/>
    <property type="molecule type" value="Genomic_DNA"/>
</dbReference>
<dbReference type="STRING" id="550540.Fbal_1716"/>
<evidence type="ECO:0000313" key="3">
    <source>
        <dbReference type="Proteomes" id="UP000006683"/>
    </source>
</evidence>
<dbReference type="RefSeq" id="WP_013345226.1">
    <property type="nucleotide sequence ID" value="NC_014541.1"/>
</dbReference>
<dbReference type="OrthoDB" id="6402668at2"/>
<reference evidence="2 3" key="1">
    <citation type="journal article" date="2010" name="Stand. Genomic Sci.">
        <title>Complete genome sequence of Ferrimonas balearica type strain (PAT).</title>
        <authorList>
            <person name="Nolan M."/>
            <person name="Sikorski J."/>
            <person name="Davenport K."/>
            <person name="Lucas S."/>
            <person name="Glavina Del Rio T."/>
            <person name="Tice H."/>
            <person name="Cheng J."/>
            <person name="Goodwin L."/>
            <person name="Pitluck S."/>
            <person name="Liolios K."/>
            <person name="Ivanova N."/>
            <person name="Mavromatis K."/>
            <person name="Ovchinnikova G."/>
            <person name="Pati A."/>
            <person name="Chen A."/>
            <person name="Palaniappan K."/>
            <person name="Land M."/>
            <person name="Hauser L."/>
            <person name="Chang Y."/>
            <person name="Jeffries C."/>
            <person name="Tapia R."/>
            <person name="Brettin T."/>
            <person name="Detter J."/>
            <person name="Han C."/>
            <person name="Yasawong M."/>
            <person name="Rohde M."/>
            <person name="Tindall B."/>
            <person name="Goker M."/>
            <person name="Woyke T."/>
            <person name="Bristow J."/>
            <person name="Eisen J."/>
            <person name="Markowitz V."/>
            <person name="Hugenholtz P."/>
            <person name="Kyrpides N."/>
            <person name="Klenk H."/>
            <person name="Lapidus A."/>
        </authorList>
    </citation>
    <scope>NUCLEOTIDE SEQUENCE [LARGE SCALE GENOMIC DNA]</scope>
    <source>
        <strain evidence="3">DSM 9799 / CCM 4581 / KCTC 23876 / PAT</strain>
    </source>
</reference>